<evidence type="ECO:0000313" key="3">
    <source>
        <dbReference type="Proteomes" id="UP000004457"/>
    </source>
</evidence>
<sequence length="47" mass="5195">MNPMYITFAIYLVAVLLIGLAAYFSTRNFDDYILGGRSLGPFVTAMS</sequence>
<accession>C0EMR2</accession>
<dbReference type="GO" id="GO:0016020">
    <property type="term" value="C:membrane"/>
    <property type="evidence" value="ECO:0007669"/>
    <property type="project" value="InterPro"/>
</dbReference>
<feature type="non-terminal residue" evidence="2">
    <location>
        <position position="47"/>
    </location>
</feature>
<keyword evidence="1" id="KW-0812">Transmembrane</keyword>
<dbReference type="Proteomes" id="UP000004457">
    <property type="component" value="Unassembled WGS sequence"/>
</dbReference>
<evidence type="ECO:0008006" key="4">
    <source>
        <dbReference type="Google" id="ProtNLM"/>
    </source>
</evidence>
<dbReference type="AlphaFoldDB" id="C0EMR2"/>
<keyword evidence="3" id="KW-1185">Reference proteome</keyword>
<dbReference type="eggNOG" id="COG0591">
    <property type="taxonomic scope" value="Bacteria"/>
</dbReference>
<dbReference type="InterPro" id="IPR001734">
    <property type="entry name" value="Na/solute_symporter"/>
</dbReference>
<dbReference type="GO" id="GO:0022857">
    <property type="term" value="F:transmembrane transporter activity"/>
    <property type="evidence" value="ECO:0007669"/>
    <property type="project" value="InterPro"/>
</dbReference>
<proteinExistence type="predicted"/>
<keyword evidence="1" id="KW-0472">Membrane</keyword>
<reference evidence="2 3" key="1">
    <citation type="submission" date="2009-01" db="EMBL/GenBank/DDBJ databases">
        <authorList>
            <person name="Fulton L."/>
            <person name="Clifton S."/>
            <person name="Chinwalla A.T."/>
            <person name="Mitreva M."/>
            <person name="Sodergren E."/>
            <person name="Weinstock G."/>
            <person name="Clifton S."/>
            <person name="Dooling D.J."/>
            <person name="Fulton B."/>
            <person name="Minx P."/>
            <person name="Pepin K.H."/>
            <person name="Johnson M."/>
            <person name="Bhonagiri V."/>
            <person name="Nash W.E."/>
            <person name="Mardis E.R."/>
            <person name="Wilson R.K."/>
        </authorList>
    </citation>
    <scope>NUCLEOTIDE SEQUENCE [LARGE SCALE GENOMIC DNA]</scope>
    <source>
        <strain evidence="2 3">NRL30031/H210</strain>
    </source>
</reference>
<feature type="transmembrane region" description="Helical" evidence="1">
    <location>
        <begin position="6"/>
        <end position="24"/>
    </location>
</feature>
<evidence type="ECO:0000313" key="2">
    <source>
        <dbReference type="EMBL" id="EEG33676.1"/>
    </source>
</evidence>
<protein>
    <recommendedName>
        <fullName evidence="4">Sodium:proline symporter</fullName>
    </recommendedName>
</protein>
<gene>
    <name evidence="2" type="ORF">NEIFLAOT_01238</name>
</gene>
<organism evidence="2 3">
    <name type="scientific">Neisseria flavescens NRL30031/H210</name>
    <dbReference type="NCBI Taxonomy" id="546264"/>
    <lineage>
        <taxon>Bacteria</taxon>
        <taxon>Pseudomonadati</taxon>
        <taxon>Pseudomonadota</taxon>
        <taxon>Betaproteobacteria</taxon>
        <taxon>Neisseriales</taxon>
        <taxon>Neisseriaceae</taxon>
        <taxon>Neisseria</taxon>
    </lineage>
</organism>
<keyword evidence="1" id="KW-1133">Transmembrane helix</keyword>
<name>C0EMR2_NEIFL</name>
<dbReference type="PROSITE" id="PS50283">
    <property type="entry name" value="NA_SOLUT_SYMP_3"/>
    <property type="match status" value="1"/>
</dbReference>
<dbReference type="EMBL" id="ACEN01000047">
    <property type="protein sequence ID" value="EEG33676.1"/>
    <property type="molecule type" value="Genomic_DNA"/>
</dbReference>
<comment type="caution">
    <text evidence="2">The sequence shown here is derived from an EMBL/GenBank/DDBJ whole genome shotgun (WGS) entry which is preliminary data.</text>
</comment>
<evidence type="ECO:0000256" key="1">
    <source>
        <dbReference type="SAM" id="Phobius"/>
    </source>
</evidence>